<dbReference type="Proteomes" id="UP000219565">
    <property type="component" value="Unassembled WGS sequence"/>
</dbReference>
<protein>
    <submittedName>
        <fullName evidence="1">Uncharacterized protein</fullName>
    </submittedName>
</protein>
<name>A0A285LUX1_9NOCA</name>
<proteinExistence type="predicted"/>
<evidence type="ECO:0000313" key="2">
    <source>
        <dbReference type="Proteomes" id="UP000219565"/>
    </source>
</evidence>
<dbReference type="AlphaFoldDB" id="A0A285LUX1"/>
<dbReference type="EMBL" id="OBEG01000005">
    <property type="protein sequence ID" value="SNY87917.1"/>
    <property type="molecule type" value="Genomic_DNA"/>
</dbReference>
<organism evidence="1 2">
    <name type="scientific">Nocardia amikacinitolerans</name>
    <dbReference type="NCBI Taxonomy" id="756689"/>
    <lineage>
        <taxon>Bacteria</taxon>
        <taxon>Bacillati</taxon>
        <taxon>Actinomycetota</taxon>
        <taxon>Actinomycetes</taxon>
        <taxon>Mycobacteriales</taxon>
        <taxon>Nocardiaceae</taxon>
        <taxon>Nocardia</taxon>
    </lineage>
</organism>
<sequence length="309" mass="34675">MRGWRFVVDEAGFAFESEEPAELEEAFAVFLELLDYARSTPGTVKRSDELFDIESGSGRTLVDHLLDSRIDRDIRQELHGRLDKIARYEEDPGEWEFAIGAKVLPIAPSIGICVMMAAKQVLIACLTTSTAGRRGAERVVSRTGGPGAQVHFLADETDAPPFWRSILDSDPDLLDNLAEHQHLPFPDIVFAEEIWDQLGRFSGPPLVVRRQVIANLAGLNDHAPRIWSTEKQSVQRVKLMQIEADVICSPESPNTHKNAKAMRQRLVDFDGEQISCEWHAKLSPTCNRIHFAVREGQLFVGIFDEHLPV</sequence>
<reference evidence="2" key="1">
    <citation type="submission" date="2017-09" db="EMBL/GenBank/DDBJ databases">
        <authorList>
            <person name="Varghese N."/>
            <person name="Submissions S."/>
        </authorList>
    </citation>
    <scope>NUCLEOTIDE SEQUENCE [LARGE SCALE GENOMIC DNA]</scope>
    <source>
        <strain evidence="2">DSM 45537</strain>
    </source>
</reference>
<gene>
    <name evidence="1" type="ORF">SAMN04244553_4877</name>
</gene>
<evidence type="ECO:0000313" key="1">
    <source>
        <dbReference type="EMBL" id="SNY87917.1"/>
    </source>
</evidence>
<accession>A0A285LUX1</accession>
<keyword evidence="2" id="KW-1185">Reference proteome</keyword>